<name>A0A1B9E0R5_9FLAO</name>
<protein>
    <submittedName>
        <fullName evidence="1">Uncharacterized protein</fullName>
    </submittedName>
</protein>
<gene>
    <name evidence="1" type="ORF">LPBF_07735</name>
</gene>
<sequence>MVVGMALLSWWCAGGFLPLIVAKNPQFCWLLYSLPIKSDRRKLLYGLRSTASKARICSEKQDWALPKKLLGWLCCLGFANGCALELHKIRLFLENILNFEFIKVYKRLFLRHGKKKYRQGGLSSN</sequence>
<comment type="caution">
    <text evidence="1">The sequence shown here is derived from an EMBL/GenBank/DDBJ whole genome shotgun (WGS) entry which is preliminary data.</text>
</comment>
<evidence type="ECO:0000313" key="2">
    <source>
        <dbReference type="Proteomes" id="UP000093510"/>
    </source>
</evidence>
<evidence type="ECO:0000313" key="1">
    <source>
        <dbReference type="EMBL" id="OCB75488.1"/>
    </source>
</evidence>
<dbReference type="STRING" id="1763534.GCA_001831475_01384"/>
<organism evidence="1 2">
    <name type="scientific">Flavobacterium crassostreae</name>
    <dbReference type="NCBI Taxonomy" id="1763534"/>
    <lineage>
        <taxon>Bacteria</taxon>
        <taxon>Pseudomonadati</taxon>
        <taxon>Bacteroidota</taxon>
        <taxon>Flavobacteriia</taxon>
        <taxon>Flavobacteriales</taxon>
        <taxon>Flavobacteriaceae</taxon>
        <taxon>Flavobacterium</taxon>
    </lineage>
</organism>
<dbReference type="EMBL" id="LVEP01000028">
    <property type="protein sequence ID" value="OCB75488.1"/>
    <property type="molecule type" value="Genomic_DNA"/>
</dbReference>
<proteinExistence type="predicted"/>
<dbReference type="Proteomes" id="UP000093510">
    <property type="component" value="Unassembled WGS sequence"/>
</dbReference>
<keyword evidence="2" id="KW-1185">Reference proteome</keyword>
<dbReference type="AlphaFoldDB" id="A0A1B9E0R5"/>
<accession>A0A1B9E0R5</accession>
<reference evidence="1 2" key="1">
    <citation type="submission" date="2016-03" db="EMBL/GenBank/DDBJ databases">
        <authorList>
            <person name="Ploux O."/>
        </authorList>
    </citation>
    <scope>NUCLEOTIDE SEQUENCE [LARGE SCALE GENOMIC DNA]</scope>
    <source>
        <strain evidence="1 2">LPB0076</strain>
    </source>
</reference>